<dbReference type="EMBL" id="PRDG01000001">
    <property type="protein sequence ID" value="MBP2622500.1"/>
    <property type="molecule type" value="Genomic_DNA"/>
</dbReference>
<dbReference type="PANTHER" id="PTHR45586:SF1">
    <property type="entry name" value="LIPOPOLYSACCHARIDE ASSEMBLY PROTEIN B"/>
    <property type="match status" value="1"/>
</dbReference>
<feature type="repeat" description="TPR" evidence="3">
    <location>
        <begin position="161"/>
        <end position="194"/>
    </location>
</feature>
<dbReference type="InterPro" id="IPR011990">
    <property type="entry name" value="TPR-like_helical_dom_sf"/>
</dbReference>
<evidence type="ECO:0000256" key="4">
    <source>
        <dbReference type="SAM" id="Coils"/>
    </source>
</evidence>
<dbReference type="PROSITE" id="PS50293">
    <property type="entry name" value="TPR_REGION"/>
    <property type="match status" value="1"/>
</dbReference>
<evidence type="ECO:0008006" key="7">
    <source>
        <dbReference type="Google" id="ProtNLM"/>
    </source>
</evidence>
<keyword evidence="4" id="KW-0175">Coiled coil</keyword>
<dbReference type="SUPFAM" id="SSF48452">
    <property type="entry name" value="TPR-like"/>
    <property type="match status" value="3"/>
</dbReference>
<keyword evidence="6" id="KW-1185">Reference proteome</keyword>
<accession>A0ABS5B0Z7</accession>
<reference evidence="5 6" key="1">
    <citation type="submission" date="2018-02" db="EMBL/GenBank/DDBJ databases">
        <title>Draft genome sequence of Streptococcus oricebi CCUG 70868T type strain.</title>
        <authorList>
            <person name="Mendez V."/>
            <person name="Salva-Serra F."/>
            <person name="Jaen-Luchoro D."/>
            <person name="Gonzales-Siles L."/>
            <person name="Karlsson R."/>
            <person name="Engstrom-Jakobsson H."/>
            <person name="Busquets A."/>
            <person name="Gomila M."/>
            <person name="Pineiro-Iglesias B."/>
            <person name="Bennasar-Figueras A."/>
            <person name="Seeger M."/>
            <person name="Moore E."/>
        </authorList>
    </citation>
    <scope>NUCLEOTIDE SEQUENCE [LARGE SCALE GENOMIC DNA]</scope>
    <source>
        <strain evidence="5 6">CCUG 70868</strain>
    </source>
</reference>
<dbReference type="Pfam" id="PF13181">
    <property type="entry name" value="TPR_8"/>
    <property type="match status" value="1"/>
</dbReference>
<name>A0ABS5B0Z7_9STRE</name>
<proteinExistence type="predicted"/>
<evidence type="ECO:0000313" key="5">
    <source>
        <dbReference type="EMBL" id="MBP2622500.1"/>
    </source>
</evidence>
<sequence length="403" mass="46281">MLLALEEQDLEQANSYFEQALSSDTNEELLDLADYLESIGFFPQAQQIYQKLYPLYPDLALNLASIASDDGDLEGAFAYLEEIASSSPLYPASLLAKADLYQQEGLADVAREKILEASQISDDPLLILALAEINFELGYFQEAIKNYASLDNRLIYQEAGLSTYQRIGLCYANLGKFEAAIEFLEKALELEYDEATLFELALLLADQKEYQRANLYFKQLDTLSPDFEGYEFAYAKSLHAEHQTEQALEMAKQGLQKNPFDSQLLLLASQLSYELHDQKGAEDYLLRAQVEADDLEEVALRLTNLYLEQERYQEILPFEQEELDNVLTRWNIARAHQALENLEQALELFRDLARDLKDNPEFLEQFIYLLRELGQVQEAKSYARSYLDLVPDDVSMQDFYQDL</sequence>
<protein>
    <recommendedName>
        <fullName evidence="7">Tetratricopeptide repeat protein</fullName>
    </recommendedName>
</protein>
<dbReference type="PROSITE" id="PS50005">
    <property type="entry name" value="TPR"/>
    <property type="match status" value="1"/>
</dbReference>
<keyword evidence="1" id="KW-0677">Repeat</keyword>
<dbReference type="InterPro" id="IPR019734">
    <property type="entry name" value="TPR_rpt"/>
</dbReference>
<organism evidence="5 6">
    <name type="scientific">Streptococcus oricebi</name>
    <dbReference type="NCBI Taxonomy" id="1547447"/>
    <lineage>
        <taxon>Bacteria</taxon>
        <taxon>Bacillati</taxon>
        <taxon>Bacillota</taxon>
        <taxon>Bacilli</taxon>
        <taxon>Lactobacillales</taxon>
        <taxon>Streptococcaceae</taxon>
        <taxon>Streptococcus</taxon>
    </lineage>
</organism>
<comment type="caution">
    <text evidence="5">The sequence shown here is derived from an EMBL/GenBank/DDBJ whole genome shotgun (WGS) entry which is preliminary data.</text>
</comment>
<dbReference type="PANTHER" id="PTHR45586">
    <property type="entry name" value="TPR REPEAT-CONTAINING PROTEIN PA4667"/>
    <property type="match status" value="1"/>
</dbReference>
<dbReference type="Pfam" id="PF13432">
    <property type="entry name" value="TPR_16"/>
    <property type="match status" value="1"/>
</dbReference>
<gene>
    <name evidence="5" type="ORF">C4K46_00950</name>
</gene>
<evidence type="ECO:0000256" key="3">
    <source>
        <dbReference type="PROSITE-ProRule" id="PRU00339"/>
    </source>
</evidence>
<dbReference type="Gene3D" id="1.25.40.10">
    <property type="entry name" value="Tetratricopeptide repeat domain"/>
    <property type="match status" value="3"/>
</dbReference>
<evidence type="ECO:0000256" key="2">
    <source>
        <dbReference type="ARBA" id="ARBA00022803"/>
    </source>
</evidence>
<evidence type="ECO:0000256" key="1">
    <source>
        <dbReference type="ARBA" id="ARBA00022737"/>
    </source>
</evidence>
<feature type="coiled-coil region" evidence="4">
    <location>
        <begin position="332"/>
        <end position="359"/>
    </location>
</feature>
<dbReference type="InterPro" id="IPR051012">
    <property type="entry name" value="CellSynth/LPSAsmb/PSIAsmb"/>
</dbReference>
<dbReference type="Proteomes" id="UP001519296">
    <property type="component" value="Unassembled WGS sequence"/>
</dbReference>
<dbReference type="SMART" id="SM00028">
    <property type="entry name" value="TPR"/>
    <property type="match status" value="4"/>
</dbReference>
<evidence type="ECO:0000313" key="6">
    <source>
        <dbReference type="Proteomes" id="UP001519296"/>
    </source>
</evidence>
<keyword evidence="2 3" id="KW-0802">TPR repeat</keyword>